<organism evidence="1 2">
    <name type="scientific">Persea americana</name>
    <name type="common">Avocado</name>
    <dbReference type="NCBI Taxonomy" id="3435"/>
    <lineage>
        <taxon>Eukaryota</taxon>
        <taxon>Viridiplantae</taxon>
        <taxon>Streptophyta</taxon>
        <taxon>Embryophyta</taxon>
        <taxon>Tracheophyta</taxon>
        <taxon>Spermatophyta</taxon>
        <taxon>Magnoliopsida</taxon>
        <taxon>Magnoliidae</taxon>
        <taxon>Laurales</taxon>
        <taxon>Lauraceae</taxon>
        <taxon>Persea</taxon>
    </lineage>
</organism>
<comment type="caution">
    <text evidence="1">The sequence shown here is derived from an EMBL/GenBank/DDBJ whole genome shotgun (WGS) entry which is preliminary data.</text>
</comment>
<protein>
    <submittedName>
        <fullName evidence="1">Uncharacterized protein</fullName>
    </submittedName>
</protein>
<reference evidence="1 2" key="1">
    <citation type="journal article" date="2022" name="Hortic Res">
        <title>A haplotype resolved chromosomal level avocado genome allows analysis of novel avocado genes.</title>
        <authorList>
            <person name="Nath O."/>
            <person name="Fletcher S.J."/>
            <person name="Hayward A."/>
            <person name="Shaw L.M."/>
            <person name="Masouleh A.K."/>
            <person name="Furtado A."/>
            <person name="Henry R.J."/>
            <person name="Mitter N."/>
        </authorList>
    </citation>
    <scope>NUCLEOTIDE SEQUENCE [LARGE SCALE GENOMIC DNA]</scope>
    <source>
        <strain evidence="2">cv. Hass</strain>
    </source>
</reference>
<evidence type="ECO:0000313" key="2">
    <source>
        <dbReference type="Proteomes" id="UP001234297"/>
    </source>
</evidence>
<dbReference type="EMBL" id="CM056817">
    <property type="protein sequence ID" value="KAJ8620351.1"/>
    <property type="molecule type" value="Genomic_DNA"/>
</dbReference>
<dbReference type="Proteomes" id="UP001234297">
    <property type="component" value="Chromosome 9"/>
</dbReference>
<evidence type="ECO:0000313" key="1">
    <source>
        <dbReference type="EMBL" id="KAJ8620351.1"/>
    </source>
</evidence>
<gene>
    <name evidence="1" type="ORF">MRB53_028880</name>
</gene>
<sequence length="108" mass="12107">MCGDSLLITLHRTNPHMSRPGIETAGFGVLTHDNIDAINFVFVSELVDKFPPGSLRWHMLKKSAEGKMAQSRLKVPDYSRSERTNGHESGNKIHRATEAQSWKLMGEC</sequence>
<accession>A0ACC2KGU5</accession>
<name>A0ACC2KGU5_PERAE</name>
<proteinExistence type="predicted"/>
<keyword evidence="2" id="KW-1185">Reference proteome</keyword>